<proteinExistence type="predicted"/>
<keyword evidence="1" id="KW-0472">Membrane</keyword>
<feature type="transmembrane region" description="Helical" evidence="1">
    <location>
        <begin position="21"/>
        <end position="42"/>
    </location>
</feature>
<keyword evidence="1" id="KW-0812">Transmembrane</keyword>
<dbReference type="Proteomes" id="UP000217265">
    <property type="component" value="Chromosome"/>
</dbReference>
<gene>
    <name evidence="2" type="ORF">CMV30_11750</name>
</gene>
<organism evidence="2 3">
    <name type="scientific">Nibricoccus aquaticus</name>
    <dbReference type="NCBI Taxonomy" id="2576891"/>
    <lineage>
        <taxon>Bacteria</taxon>
        <taxon>Pseudomonadati</taxon>
        <taxon>Verrucomicrobiota</taxon>
        <taxon>Opitutia</taxon>
        <taxon>Opitutales</taxon>
        <taxon>Opitutaceae</taxon>
        <taxon>Nibricoccus</taxon>
    </lineage>
</organism>
<dbReference type="InterPro" id="IPR012902">
    <property type="entry name" value="N_methyl_site"/>
</dbReference>
<dbReference type="KEGG" id="vbh:CMV30_11750"/>
<name>A0A290QKZ1_9BACT</name>
<keyword evidence="1" id="KW-1133">Transmembrane helix</keyword>
<dbReference type="PROSITE" id="PS00409">
    <property type="entry name" value="PROKAR_NTER_METHYL"/>
    <property type="match status" value="1"/>
</dbReference>
<keyword evidence="3" id="KW-1185">Reference proteome</keyword>
<dbReference type="EMBL" id="CP023344">
    <property type="protein sequence ID" value="ATC64572.1"/>
    <property type="molecule type" value="Genomic_DNA"/>
</dbReference>
<dbReference type="Pfam" id="PF07963">
    <property type="entry name" value="N_methyl"/>
    <property type="match status" value="1"/>
</dbReference>
<protein>
    <submittedName>
        <fullName evidence="2">Prepilin-type cleavage/methylation domain-containing protein</fullName>
    </submittedName>
</protein>
<evidence type="ECO:0000313" key="2">
    <source>
        <dbReference type="EMBL" id="ATC64572.1"/>
    </source>
</evidence>
<sequence length="162" mass="18220">MTQGRDFFSVKRRRGFSLIEVLVALAIFVMMAIALGATYINILNAYEIAGRAVTRDEDVRFARAALLAEADLTVVERGAEFDGGNGRRVSWKAAVEPTTTADLFKVTFQCELTGPDLPKPEMREETFRVLRPTWSQPADRDKLRADAKMRIEKIQQGLANKR</sequence>
<evidence type="ECO:0000313" key="3">
    <source>
        <dbReference type="Proteomes" id="UP000217265"/>
    </source>
</evidence>
<dbReference type="OrthoDB" id="196555at2"/>
<reference evidence="2 3" key="1">
    <citation type="submission" date="2017-09" db="EMBL/GenBank/DDBJ databases">
        <title>Complete genome sequence of Verrucomicrobial strain HZ-65, isolated from freshwater.</title>
        <authorList>
            <person name="Choi A."/>
        </authorList>
    </citation>
    <scope>NUCLEOTIDE SEQUENCE [LARGE SCALE GENOMIC DNA]</scope>
    <source>
        <strain evidence="2 3">HZ-65</strain>
    </source>
</reference>
<dbReference type="AlphaFoldDB" id="A0A290QKZ1"/>
<evidence type="ECO:0000256" key="1">
    <source>
        <dbReference type="SAM" id="Phobius"/>
    </source>
</evidence>
<dbReference type="NCBIfam" id="TIGR02532">
    <property type="entry name" value="IV_pilin_GFxxxE"/>
    <property type="match status" value="1"/>
</dbReference>
<accession>A0A290QKZ1</accession>